<dbReference type="OrthoDB" id="9794280at2"/>
<gene>
    <name evidence="1" type="ORF">F7O84_12645</name>
</gene>
<proteinExistence type="predicted"/>
<dbReference type="RefSeq" id="WP_151145746.1">
    <property type="nucleotide sequence ID" value="NZ_WAGX01000005.1"/>
</dbReference>
<comment type="caution">
    <text evidence="1">The sequence shown here is derived from an EMBL/GenBank/DDBJ whole genome shotgun (WGS) entry which is preliminary data.</text>
</comment>
<dbReference type="AlphaFoldDB" id="A0A7V7UGD5"/>
<name>A0A7V7UGD5_9FIRM</name>
<accession>A0A7V7UGD5</accession>
<dbReference type="EMBL" id="WAGX01000005">
    <property type="protein sequence ID" value="KAB1438386.1"/>
    <property type="molecule type" value="Genomic_DNA"/>
</dbReference>
<reference evidence="1 2" key="1">
    <citation type="submission" date="2019-09" db="EMBL/GenBank/DDBJ databases">
        <authorList>
            <person name="Valk L.C."/>
        </authorList>
    </citation>
    <scope>NUCLEOTIDE SEQUENCE [LARGE SCALE GENOMIC DNA]</scope>
    <source>
        <strain evidence="1">GalUA</strain>
    </source>
</reference>
<organism evidence="1 2">
    <name type="scientific">Candidatus Galacturonatibacter soehngenii</name>
    <dbReference type="NCBI Taxonomy" id="2307010"/>
    <lineage>
        <taxon>Bacteria</taxon>
        <taxon>Bacillati</taxon>
        <taxon>Bacillota</taxon>
        <taxon>Clostridia</taxon>
        <taxon>Lachnospirales</taxon>
        <taxon>Lachnospiraceae</taxon>
        <taxon>Candidatus Galacturonatibacter</taxon>
    </lineage>
</organism>
<keyword evidence="2" id="KW-1185">Reference proteome</keyword>
<sequence length="114" mass="13259">MQHESKKIALIVNELVTMLLLNGNGNIEVDIKRSDEATEIAIIQRKCSYDEDFIQMLRYSLNVHRQAEVEGYYWQLVGDDDDCDELSLVGTMIDQAIVELKDQDLWIDIIRKKE</sequence>
<dbReference type="Proteomes" id="UP000461768">
    <property type="component" value="Unassembled WGS sequence"/>
</dbReference>
<evidence type="ECO:0000313" key="1">
    <source>
        <dbReference type="EMBL" id="KAB1438386.1"/>
    </source>
</evidence>
<reference evidence="1 2" key="2">
    <citation type="submission" date="2020-02" db="EMBL/GenBank/DDBJ databases">
        <title>Candidatus Galacturonibacter soehngenii shows hetero-acetogenic catabolism of galacturonic acid but lacks a canonical carbon monoxide dehydrogenase/acetyl-CoA synthase complex.</title>
        <authorList>
            <person name="Diender M."/>
            <person name="Stouten G.R."/>
            <person name="Petersen J.F."/>
            <person name="Nielsen P.H."/>
            <person name="Dueholm M.S."/>
            <person name="Pronk J.T."/>
            <person name="Van Loosdrecht M.C.M."/>
        </authorList>
    </citation>
    <scope>NUCLEOTIDE SEQUENCE [LARGE SCALE GENOMIC DNA]</scope>
    <source>
        <strain evidence="1">GalUA</strain>
    </source>
</reference>
<protein>
    <submittedName>
        <fullName evidence="1">Uncharacterized protein</fullName>
    </submittedName>
</protein>
<evidence type="ECO:0000313" key="2">
    <source>
        <dbReference type="Proteomes" id="UP000461768"/>
    </source>
</evidence>